<dbReference type="InterPro" id="IPR011059">
    <property type="entry name" value="Metal-dep_hydrolase_composite"/>
</dbReference>
<dbReference type="SUPFAM" id="SSF51338">
    <property type="entry name" value="Composite domain of metallo-dependent hydrolases"/>
    <property type="match status" value="1"/>
</dbReference>
<dbReference type="GO" id="GO:0016810">
    <property type="term" value="F:hydrolase activity, acting on carbon-nitrogen (but not peptide) bonds"/>
    <property type="evidence" value="ECO:0007669"/>
    <property type="project" value="InterPro"/>
</dbReference>
<dbReference type="Gene3D" id="2.30.40.10">
    <property type="entry name" value="Urease, subunit C, domain 1"/>
    <property type="match status" value="1"/>
</dbReference>
<feature type="domain" description="Amidohydrolase-related" evidence="3">
    <location>
        <begin position="338"/>
        <end position="436"/>
    </location>
</feature>
<dbReference type="Pfam" id="PF01979">
    <property type="entry name" value="Amidohydro_1"/>
    <property type="match status" value="1"/>
</dbReference>
<protein>
    <submittedName>
        <fullName evidence="4">Amidohydrolase</fullName>
    </submittedName>
</protein>
<feature type="signal peptide" evidence="2">
    <location>
        <begin position="1"/>
        <end position="17"/>
    </location>
</feature>
<name>Q01RS8_SOLUE</name>
<keyword evidence="4" id="KW-0378">Hydrolase</keyword>
<feature type="chain" id="PRO_5004162370" evidence="2">
    <location>
        <begin position="18"/>
        <end position="466"/>
    </location>
</feature>
<evidence type="ECO:0000313" key="4">
    <source>
        <dbReference type="EMBL" id="ABJ87642.1"/>
    </source>
</evidence>
<organism evidence="4">
    <name type="scientific">Solibacter usitatus (strain Ellin6076)</name>
    <dbReference type="NCBI Taxonomy" id="234267"/>
    <lineage>
        <taxon>Bacteria</taxon>
        <taxon>Pseudomonadati</taxon>
        <taxon>Acidobacteriota</taxon>
        <taxon>Terriglobia</taxon>
        <taxon>Bryobacterales</taxon>
        <taxon>Solibacteraceae</taxon>
        <taxon>Candidatus Solibacter</taxon>
    </lineage>
</organism>
<dbReference type="InParanoid" id="Q01RS8"/>
<dbReference type="HOGENOM" id="CLU_026493_0_0_0"/>
<evidence type="ECO:0000256" key="2">
    <source>
        <dbReference type="SAM" id="SignalP"/>
    </source>
</evidence>
<evidence type="ECO:0000259" key="3">
    <source>
        <dbReference type="Pfam" id="PF01979"/>
    </source>
</evidence>
<proteinExistence type="predicted"/>
<evidence type="ECO:0000256" key="1">
    <source>
        <dbReference type="SAM" id="MobiDB-lite"/>
    </source>
</evidence>
<dbReference type="InterPro" id="IPR051781">
    <property type="entry name" value="Metallo-dep_Hydrolase"/>
</dbReference>
<dbReference type="KEGG" id="sus:Acid_6721"/>
<accession>Q01RS8</accession>
<dbReference type="OrthoDB" id="9776488at2"/>
<dbReference type="InterPro" id="IPR006680">
    <property type="entry name" value="Amidohydro-rel"/>
</dbReference>
<feature type="region of interest" description="Disordered" evidence="1">
    <location>
        <begin position="442"/>
        <end position="466"/>
    </location>
</feature>
<gene>
    <name evidence="4" type="ordered locus">Acid_6721</name>
</gene>
<dbReference type="PANTHER" id="PTHR43135">
    <property type="entry name" value="ALPHA-D-RIBOSE 1-METHYLPHOSPHONATE 5-TRIPHOSPHATE DIPHOSPHATASE"/>
    <property type="match status" value="1"/>
</dbReference>
<dbReference type="STRING" id="234267.Acid_6721"/>
<dbReference type="InterPro" id="IPR032466">
    <property type="entry name" value="Metal_Hydrolase"/>
</dbReference>
<dbReference type="PANTHER" id="PTHR43135:SF3">
    <property type="entry name" value="ALPHA-D-RIBOSE 1-METHYLPHOSPHONATE 5-TRIPHOSPHATE DIPHOSPHATASE"/>
    <property type="match status" value="1"/>
</dbReference>
<reference evidence="4" key="1">
    <citation type="submission" date="2006-10" db="EMBL/GenBank/DDBJ databases">
        <title>Complete sequence of Solibacter usitatus Ellin6076.</title>
        <authorList>
            <consortium name="US DOE Joint Genome Institute"/>
            <person name="Copeland A."/>
            <person name="Lucas S."/>
            <person name="Lapidus A."/>
            <person name="Barry K."/>
            <person name="Detter J.C."/>
            <person name="Glavina del Rio T."/>
            <person name="Hammon N."/>
            <person name="Israni S."/>
            <person name="Dalin E."/>
            <person name="Tice H."/>
            <person name="Pitluck S."/>
            <person name="Thompson L.S."/>
            <person name="Brettin T."/>
            <person name="Bruce D."/>
            <person name="Han C."/>
            <person name="Tapia R."/>
            <person name="Gilna P."/>
            <person name="Schmutz J."/>
            <person name="Larimer F."/>
            <person name="Land M."/>
            <person name="Hauser L."/>
            <person name="Kyrpides N."/>
            <person name="Mikhailova N."/>
            <person name="Janssen P.H."/>
            <person name="Kuske C.R."/>
            <person name="Richardson P."/>
        </authorList>
    </citation>
    <scope>NUCLEOTIDE SEQUENCE</scope>
    <source>
        <strain evidence="4">Ellin6076</strain>
    </source>
</reference>
<dbReference type="EMBL" id="CP000473">
    <property type="protein sequence ID" value="ABJ87642.1"/>
    <property type="molecule type" value="Genomic_DNA"/>
</dbReference>
<dbReference type="Gene3D" id="3.20.20.140">
    <property type="entry name" value="Metal-dependent hydrolases"/>
    <property type="match status" value="1"/>
</dbReference>
<dbReference type="eggNOG" id="COG1228">
    <property type="taxonomic scope" value="Bacteria"/>
</dbReference>
<keyword evidence="2" id="KW-0732">Signal</keyword>
<dbReference type="AlphaFoldDB" id="Q01RS8"/>
<dbReference type="SUPFAM" id="SSF51556">
    <property type="entry name" value="Metallo-dependent hydrolases"/>
    <property type="match status" value="1"/>
</dbReference>
<sequence length="466" mass="49521" precursor="true">MKKLVTALLLCCGLALAQSHPAVAIRNARIVTVSGPVINKGTVVVRNGLIEAVGENVAVPADAMLVEGEGLTVYPGLIDALSNWAQPGAPAPAAATAAGRGGRGATATPAIATAVITTPAPLPARGPEDRPQTTSWVKIADELSPTDRRIESARSAGFTTAVTFPTRGIFGGQGAVVDLITAEKPGEMVISSPVGQYISITSGRGFGGGFPSSLMGYIAYVRQIYLDAEHYKLVKDAYAKNPNGMQRPDYDRALEGLLDSPRILLPANRMVEIDRMLHFAPELKQPFILYGGRETYRPEAAALLKKANIPMLLSMKWPEKTRDADPEDVDSMRTLETRDKAASAPAVLQKAGVKFAFYSDGLDAPRDLQAAVKKALDAGLSREDALRALTLSPAEIFHVSDRLGSIEKGKIGNLVVTRGEIFDDRTKIEMIFVDGRKYTPAPDAAPMGGRGPATVDPGVMNQGVNQ</sequence>